<dbReference type="AlphaFoldDB" id="A0A922L717"/>
<name>A0A922L717_DERFA</name>
<feature type="transmembrane region" description="Helical" evidence="1">
    <location>
        <begin position="30"/>
        <end position="55"/>
    </location>
</feature>
<evidence type="ECO:0000313" key="2">
    <source>
        <dbReference type="EMBL" id="KAH9521693.1"/>
    </source>
</evidence>
<comment type="caution">
    <text evidence="2">The sequence shown here is derived from an EMBL/GenBank/DDBJ whole genome shotgun (WGS) entry which is preliminary data.</text>
</comment>
<dbReference type="EMBL" id="ASGP02000002">
    <property type="protein sequence ID" value="KAH9521693.1"/>
    <property type="molecule type" value="Genomic_DNA"/>
</dbReference>
<keyword evidence="1" id="KW-0812">Transmembrane</keyword>
<gene>
    <name evidence="2" type="ORF">DERF_005327</name>
</gene>
<dbReference type="GO" id="GO:0005739">
    <property type="term" value="C:mitochondrion"/>
    <property type="evidence" value="ECO:0007669"/>
    <property type="project" value="InterPro"/>
</dbReference>
<dbReference type="GO" id="GO:0033617">
    <property type="term" value="P:mitochondrial respiratory chain complex IV assembly"/>
    <property type="evidence" value="ECO:0007669"/>
    <property type="project" value="InterPro"/>
</dbReference>
<keyword evidence="1" id="KW-0472">Membrane</keyword>
<accession>A0A922L717</accession>
<keyword evidence="3" id="KW-1185">Reference proteome</keyword>
<reference evidence="2" key="1">
    <citation type="submission" date="2013-05" db="EMBL/GenBank/DDBJ databases">
        <authorList>
            <person name="Yim A.K.Y."/>
            <person name="Chan T.F."/>
            <person name="Ji K.M."/>
            <person name="Liu X.Y."/>
            <person name="Zhou J.W."/>
            <person name="Li R.Q."/>
            <person name="Yang K.Y."/>
            <person name="Li J."/>
            <person name="Li M."/>
            <person name="Law P.T.W."/>
            <person name="Wu Y.L."/>
            <person name="Cai Z.L."/>
            <person name="Qin H."/>
            <person name="Bao Y."/>
            <person name="Leung R.K.K."/>
            <person name="Ng P.K.S."/>
            <person name="Zou J."/>
            <person name="Zhong X.J."/>
            <person name="Ran P.X."/>
            <person name="Zhong N.S."/>
            <person name="Liu Z.G."/>
            <person name="Tsui S.K.W."/>
        </authorList>
    </citation>
    <scope>NUCLEOTIDE SEQUENCE</scope>
    <source>
        <strain evidence="2">Derf</strain>
        <tissue evidence="2">Whole organism</tissue>
    </source>
</reference>
<keyword evidence="1" id="KW-1133">Transmembrane helix</keyword>
<protein>
    <submittedName>
        <fullName evidence="2">Uncharacterized protein</fullName>
    </submittedName>
</protein>
<dbReference type="Proteomes" id="UP000790347">
    <property type="component" value="Unassembled WGS sequence"/>
</dbReference>
<evidence type="ECO:0000256" key="1">
    <source>
        <dbReference type="SAM" id="Phobius"/>
    </source>
</evidence>
<dbReference type="Pfam" id="PF09803">
    <property type="entry name" value="Pet100"/>
    <property type="match status" value="1"/>
</dbReference>
<proteinExistence type="predicted"/>
<evidence type="ECO:0000313" key="3">
    <source>
        <dbReference type="Proteomes" id="UP000790347"/>
    </source>
</evidence>
<organism evidence="2 3">
    <name type="scientific">Dermatophagoides farinae</name>
    <name type="common">American house dust mite</name>
    <dbReference type="NCBI Taxonomy" id="6954"/>
    <lineage>
        <taxon>Eukaryota</taxon>
        <taxon>Metazoa</taxon>
        <taxon>Ecdysozoa</taxon>
        <taxon>Arthropoda</taxon>
        <taxon>Chelicerata</taxon>
        <taxon>Arachnida</taxon>
        <taxon>Acari</taxon>
        <taxon>Acariformes</taxon>
        <taxon>Sarcoptiformes</taxon>
        <taxon>Astigmata</taxon>
        <taxon>Psoroptidia</taxon>
        <taxon>Analgoidea</taxon>
        <taxon>Pyroglyphidae</taxon>
        <taxon>Dermatophagoidinae</taxon>
        <taxon>Dermatophagoides</taxon>
    </lineage>
</organism>
<reference evidence="2" key="2">
    <citation type="journal article" date="2022" name="Res Sq">
        <title>Comparative Genomics Reveals Insights into the Divergent Evolution of Astigmatic Mites and Household Pest Adaptations.</title>
        <authorList>
            <person name="Xiong Q."/>
            <person name="Wan A.T.-Y."/>
            <person name="Liu X.-Y."/>
            <person name="Fung C.S.-H."/>
            <person name="Xiao X."/>
            <person name="Malainual N."/>
            <person name="Hou J."/>
            <person name="Wang L."/>
            <person name="Wang M."/>
            <person name="Yang K."/>
            <person name="Cui Y."/>
            <person name="Leung E."/>
            <person name="Nong W."/>
            <person name="Shin S.-K."/>
            <person name="Au S."/>
            <person name="Jeong K.Y."/>
            <person name="Chew F.T."/>
            <person name="Hui J."/>
            <person name="Leung T.F."/>
            <person name="Tungtrongchitr A."/>
            <person name="Zhong N."/>
            <person name="Liu Z."/>
            <person name="Tsui S."/>
        </authorList>
    </citation>
    <scope>NUCLEOTIDE SEQUENCE</scope>
    <source>
        <strain evidence="2">Derf</strain>
        <tissue evidence="2">Whole organism</tissue>
    </source>
</reference>
<dbReference type="InterPro" id="IPR018625">
    <property type="entry name" value="Pet100"/>
</dbReference>
<sequence>MFSNDLCGDYIESWSQCIKMKNFFSEVTKIGIYITLPLSSFIIFNHPSFYAPILYEWRKKIKPFTVNDEIMRKRQEEFEELLIIEQSMNESNNK</sequence>